<dbReference type="SUPFAM" id="SSF51658">
    <property type="entry name" value="Xylose isomerase-like"/>
    <property type="match status" value="1"/>
</dbReference>
<dbReference type="InterPro" id="IPR050312">
    <property type="entry name" value="IolE/XylAMocC-like"/>
</dbReference>
<reference evidence="2 3" key="1">
    <citation type="submission" date="2020-07" db="EMBL/GenBank/DDBJ databases">
        <title>Sequencing the genomes of 1000 actinobacteria strains.</title>
        <authorList>
            <person name="Klenk H.-P."/>
        </authorList>
    </citation>
    <scope>NUCLEOTIDE SEQUENCE [LARGE SCALE GENOMIC DNA]</scope>
    <source>
        <strain evidence="2 3">DSM 44442</strain>
    </source>
</reference>
<dbReference type="Gene3D" id="3.20.20.150">
    <property type="entry name" value="Divalent-metal-dependent TIM barrel enzymes"/>
    <property type="match status" value="1"/>
</dbReference>
<feature type="domain" description="Xylose isomerase-like TIM barrel" evidence="1">
    <location>
        <begin position="61"/>
        <end position="264"/>
    </location>
</feature>
<keyword evidence="2" id="KW-0413">Isomerase</keyword>
<organism evidence="2 3">
    <name type="scientific">Nocardiopsis aegyptia</name>
    <dbReference type="NCBI Taxonomy" id="220378"/>
    <lineage>
        <taxon>Bacteria</taxon>
        <taxon>Bacillati</taxon>
        <taxon>Actinomycetota</taxon>
        <taxon>Actinomycetes</taxon>
        <taxon>Streptosporangiales</taxon>
        <taxon>Nocardiopsidaceae</taxon>
        <taxon>Nocardiopsis</taxon>
    </lineage>
</organism>
<dbReference type="GO" id="GO:0016853">
    <property type="term" value="F:isomerase activity"/>
    <property type="evidence" value="ECO:0007669"/>
    <property type="project" value="UniProtKB-KW"/>
</dbReference>
<proteinExistence type="predicted"/>
<dbReference type="RefSeq" id="WP_179821282.1">
    <property type="nucleotide sequence ID" value="NZ_JACCFS010000001.1"/>
</dbReference>
<protein>
    <submittedName>
        <fullName evidence="2">Sugar phosphate isomerase/epimerase</fullName>
    </submittedName>
</protein>
<evidence type="ECO:0000313" key="3">
    <source>
        <dbReference type="Proteomes" id="UP000572051"/>
    </source>
</evidence>
<dbReference type="Pfam" id="PF01261">
    <property type="entry name" value="AP_endonuc_2"/>
    <property type="match status" value="1"/>
</dbReference>
<dbReference type="InterPro" id="IPR013022">
    <property type="entry name" value="Xyl_isomerase-like_TIM-brl"/>
</dbReference>
<dbReference type="EMBL" id="JACCFS010000001">
    <property type="protein sequence ID" value="NYJ33189.1"/>
    <property type="molecule type" value="Genomic_DNA"/>
</dbReference>
<evidence type="ECO:0000313" key="2">
    <source>
        <dbReference type="EMBL" id="NYJ33189.1"/>
    </source>
</evidence>
<gene>
    <name evidence="2" type="ORF">HNR10_001070</name>
</gene>
<sequence length="311" mass="32070">MSPASAESAADAPAHARRPFRPALAGIGDEAAPDLGGQLAALARLRWQLLELRTVGGVPVAGMDDGAFARTAERIHAAGVGVVCVASKIGDWSRPVTGDFAVDVRELDVLARRCALLGTRLVRVMSYASGGLPASEWGARARTRLRELALRAEDAGLVLAHENCTGWAGEDAERMLDLVTGVDSPALRLLLDTGNGVAHGYAVPPMLRSLIDLVVHVHVKDAVAGPDGTAEYVLPGAGQAGVVDVLQALAGHGYDGALSIEPHISLRPHEGSGAGQGDGTGFEAHGRALERLLDQVGAETDTAVPHEGGTG</sequence>
<comment type="caution">
    <text evidence="2">The sequence shown here is derived from an EMBL/GenBank/DDBJ whole genome shotgun (WGS) entry which is preliminary data.</text>
</comment>
<evidence type="ECO:0000259" key="1">
    <source>
        <dbReference type="Pfam" id="PF01261"/>
    </source>
</evidence>
<dbReference type="PANTHER" id="PTHR12110">
    <property type="entry name" value="HYDROXYPYRUVATE ISOMERASE"/>
    <property type="match status" value="1"/>
</dbReference>
<dbReference type="InterPro" id="IPR036237">
    <property type="entry name" value="Xyl_isomerase-like_sf"/>
</dbReference>
<dbReference type="AlphaFoldDB" id="A0A7Z0EJT3"/>
<dbReference type="Proteomes" id="UP000572051">
    <property type="component" value="Unassembled WGS sequence"/>
</dbReference>
<keyword evidence="3" id="KW-1185">Reference proteome</keyword>
<accession>A0A7Z0EJT3</accession>
<name>A0A7Z0EJT3_9ACTN</name>